<feature type="chain" id="PRO_5040226562" evidence="1">
    <location>
        <begin position="27"/>
        <end position="268"/>
    </location>
</feature>
<organism evidence="2 3">
    <name type="scientific">Paraburkholderia saeva</name>
    <dbReference type="NCBI Taxonomy" id="2777537"/>
    <lineage>
        <taxon>Bacteria</taxon>
        <taxon>Pseudomonadati</taxon>
        <taxon>Pseudomonadota</taxon>
        <taxon>Betaproteobacteria</taxon>
        <taxon>Burkholderiales</taxon>
        <taxon>Burkholderiaceae</taxon>
        <taxon>Paraburkholderia</taxon>
    </lineage>
</organism>
<protein>
    <submittedName>
        <fullName evidence="2">Uncharacterized protein</fullName>
    </submittedName>
</protein>
<reference evidence="2" key="1">
    <citation type="submission" date="2021-04" db="EMBL/GenBank/DDBJ databases">
        <authorList>
            <person name="Vanwijnsberghe S."/>
        </authorList>
    </citation>
    <scope>NUCLEOTIDE SEQUENCE</scope>
    <source>
        <strain evidence="2">LMG 31841</strain>
    </source>
</reference>
<accession>A0A9N8RTL7</accession>
<evidence type="ECO:0000313" key="2">
    <source>
        <dbReference type="EMBL" id="CAG4890047.1"/>
    </source>
</evidence>
<feature type="signal peptide" evidence="1">
    <location>
        <begin position="1"/>
        <end position="26"/>
    </location>
</feature>
<dbReference type="RefSeq" id="WP_228875011.1">
    <property type="nucleotide sequence ID" value="NZ_CAJQYX010000022.1"/>
</dbReference>
<comment type="caution">
    <text evidence="2">The sequence shown here is derived from an EMBL/GenBank/DDBJ whole genome shotgun (WGS) entry which is preliminary data.</text>
</comment>
<evidence type="ECO:0000256" key="1">
    <source>
        <dbReference type="SAM" id="SignalP"/>
    </source>
</evidence>
<name>A0A9N8RTL7_9BURK</name>
<gene>
    <name evidence="2" type="ORF">LMG31841_00967</name>
</gene>
<keyword evidence="1" id="KW-0732">Signal</keyword>
<proteinExistence type="predicted"/>
<dbReference type="Proteomes" id="UP000789704">
    <property type="component" value="Unassembled WGS sequence"/>
</dbReference>
<dbReference type="EMBL" id="CAJQZC010000002">
    <property type="protein sequence ID" value="CAG4890047.1"/>
    <property type="molecule type" value="Genomic_DNA"/>
</dbReference>
<sequence>MSDPKSVLIRSIATCALVCASSFAYAANAAGPAADTHSSSAEQSASAVATSTQPFVGDDPAVVRDTLAKLRIKADTPSLGDRVRSLVHAPTGKTSHEMDLASAGLDRELTFVIPASYGILYRSNRHQLTVDVDLADDERPGVIQLRKTVTGMRGRHLVVAPEAKARGYVQRIDLIELREGEKRESSVKGRVAVSQALFAETTGDFAIVLKCSIKPPYLTDETEHTDPTIDEPTDITTRTSTLHATIHAIWLVSPQRGIVLSKKLHLSK</sequence>
<evidence type="ECO:0000313" key="3">
    <source>
        <dbReference type="Proteomes" id="UP000789704"/>
    </source>
</evidence>
<keyword evidence="3" id="KW-1185">Reference proteome</keyword>
<dbReference type="AlphaFoldDB" id="A0A9N8RTL7"/>